<name>A0AAD6RU91_9ROSI</name>
<comment type="caution">
    <text evidence="1">The sequence shown here is derived from an EMBL/GenBank/DDBJ whole genome shotgun (WGS) entry which is preliminary data.</text>
</comment>
<evidence type="ECO:0000313" key="2">
    <source>
        <dbReference type="Proteomes" id="UP001164929"/>
    </source>
</evidence>
<dbReference type="Proteomes" id="UP001164929">
    <property type="component" value="Chromosome 1"/>
</dbReference>
<organism evidence="1 2">
    <name type="scientific">Populus alba x Populus x berolinensis</name>
    <dbReference type="NCBI Taxonomy" id="444605"/>
    <lineage>
        <taxon>Eukaryota</taxon>
        <taxon>Viridiplantae</taxon>
        <taxon>Streptophyta</taxon>
        <taxon>Embryophyta</taxon>
        <taxon>Tracheophyta</taxon>
        <taxon>Spermatophyta</taxon>
        <taxon>Magnoliopsida</taxon>
        <taxon>eudicotyledons</taxon>
        <taxon>Gunneridae</taxon>
        <taxon>Pentapetalae</taxon>
        <taxon>rosids</taxon>
        <taxon>fabids</taxon>
        <taxon>Malpighiales</taxon>
        <taxon>Salicaceae</taxon>
        <taxon>Saliceae</taxon>
        <taxon>Populus</taxon>
    </lineage>
</organism>
<protein>
    <submittedName>
        <fullName evidence="1">Uncharacterized protein</fullName>
    </submittedName>
</protein>
<reference evidence="1 2" key="1">
    <citation type="journal article" date="2023" name="Mol. Ecol. Resour.">
        <title>Chromosome-level genome assembly of a triploid poplar Populus alba 'Berolinensis'.</title>
        <authorList>
            <person name="Chen S."/>
            <person name="Yu Y."/>
            <person name="Wang X."/>
            <person name="Wang S."/>
            <person name="Zhang T."/>
            <person name="Zhou Y."/>
            <person name="He R."/>
            <person name="Meng N."/>
            <person name="Wang Y."/>
            <person name="Liu W."/>
            <person name="Liu Z."/>
            <person name="Liu J."/>
            <person name="Guo Q."/>
            <person name="Huang H."/>
            <person name="Sederoff R.R."/>
            <person name="Wang G."/>
            <person name="Qu G."/>
            <person name="Chen S."/>
        </authorList>
    </citation>
    <scope>NUCLEOTIDE SEQUENCE [LARGE SCALE GENOMIC DNA]</scope>
    <source>
        <strain evidence="1">SC-2020</strain>
    </source>
</reference>
<dbReference type="EMBL" id="JAQIZT010000001">
    <property type="protein sequence ID" value="KAJ7014710.1"/>
    <property type="molecule type" value="Genomic_DNA"/>
</dbReference>
<accession>A0AAD6RU91</accession>
<keyword evidence="2" id="KW-1185">Reference proteome</keyword>
<gene>
    <name evidence="1" type="ORF">NC653_004112</name>
</gene>
<dbReference type="AlphaFoldDB" id="A0AAD6RU91"/>
<sequence length="48" mass="5573">MIDMLRNLIYGIVSAFHDKMLMSNKAGLLENDRITKSKPLFETYKLLV</sequence>
<evidence type="ECO:0000313" key="1">
    <source>
        <dbReference type="EMBL" id="KAJ7014710.1"/>
    </source>
</evidence>
<proteinExistence type="predicted"/>